<organism evidence="2 3">
    <name type="scientific">Chenopodium quinoa</name>
    <name type="common">Quinoa</name>
    <dbReference type="NCBI Taxonomy" id="63459"/>
    <lineage>
        <taxon>Eukaryota</taxon>
        <taxon>Viridiplantae</taxon>
        <taxon>Streptophyta</taxon>
        <taxon>Embryophyta</taxon>
        <taxon>Tracheophyta</taxon>
        <taxon>Spermatophyta</taxon>
        <taxon>Magnoliopsida</taxon>
        <taxon>eudicotyledons</taxon>
        <taxon>Gunneridae</taxon>
        <taxon>Pentapetalae</taxon>
        <taxon>Caryophyllales</taxon>
        <taxon>Chenopodiaceae</taxon>
        <taxon>Chenopodioideae</taxon>
        <taxon>Atripliceae</taxon>
        <taxon>Chenopodium</taxon>
    </lineage>
</organism>
<dbReference type="Pfam" id="PF03101">
    <property type="entry name" value="FAR1"/>
    <property type="match status" value="1"/>
</dbReference>
<dbReference type="InterPro" id="IPR004330">
    <property type="entry name" value="FAR1_DNA_bnd_dom"/>
</dbReference>
<protein>
    <recommendedName>
        <fullName evidence="1">FAR1 domain-containing protein</fullName>
    </recommendedName>
</protein>
<keyword evidence="3" id="KW-1185">Reference proteome</keyword>
<evidence type="ECO:0000259" key="1">
    <source>
        <dbReference type="Pfam" id="PF03101"/>
    </source>
</evidence>
<reference evidence="2" key="1">
    <citation type="journal article" date="2017" name="Nature">
        <title>The genome of Chenopodium quinoa.</title>
        <authorList>
            <person name="Jarvis D.E."/>
            <person name="Ho Y.S."/>
            <person name="Lightfoot D.J."/>
            <person name="Schmoeckel S.M."/>
            <person name="Li B."/>
            <person name="Borm T.J.A."/>
            <person name="Ohyanagi H."/>
            <person name="Mineta K."/>
            <person name="Michell C.T."/>
            <person name="Saber N."/>
            <person name="Kharbatia N.M."/>
            <person name="Rupper R.R."/>
            <person name="Sharp A.R."/>
            <person name="Dally N."/>
            <person name="Boughton B.A."/>
            <person name="Woo Y.H."/>
            <person name="Gao G."/>
            <person name="Schijlen E.G.W.M."/>
            <person name="Guo X."/>
            <person name="Momin A.A."/>
            <person name="Negrao S."/>
            <person name="Al-Babili S."/>
            <person name="Gehring C."/>
            <person name="Roessner U."/>
            <person name="Jung C."/>
            <person name="Murphy K."/>
            <person name="Arold S.T."/>
            <person name="Gojobori T."/>
            <person name="van der Linden C.G."/>
            <person name="van Loo E.N."/>
            <person name="Jellen E.N."/>
            <person name="Maughan P.J."/>
            <person name="Tester M."/>
        </authorList>
    </citation>
    <scope>NUCLEOTIDE SEQUENCE [LARGE SCALE GENOMIC DNA]</scope>
    <source>
        <strain evidence="2">cv. PI 614886</strain>
    </source>
</reference>
<dbReference type="EnsemblPlants" id="AUR62018242-RA">
    <property type="protein sequence ID" value="AUR62018242-RA:cds"/>
    <property type="gene ID" value="AUR62018242"/>
</dbReference>
<dbReference type="AlphaFoldDB" id="A0A803LSP8"/>
<name>A0A803LSP8_CHEQI</name>
<accession>A0A803LSP8</accession>
<feature type="domain" description="FAR1" evidence="1">
    <location>
        <begin position="2"/>
        <end position="100"/>
    </location>
</feature>
<dbReference type="PANTHER" id="PTHR47718">
    <property type="entry name" value="OS01G0519700 PROTEIN"/>
    <property type="match status" value="1"/>
</dbReference>
<dbReference type="Proteomes" id="UP000596660">
    <property type="component" value="Unplaced"/>
</dbReference>
<dbReference type="PANTHER" id="PTHR47718:SF13">
    <property type="entry name" value="OS09G0290500 PROTEIN"/>
    <property type="match status" value="1"/>
</dbReference>
<reference evidence="2" key="2">
    <citation type="submission" date="2021-03" db="UniProtKB">
        <authorList>
            <consortium name="EnsemblPlants"/>
        </authorList>
    </citation>
    <scope>IDENTIFICATION</scope>
</reference>
<evidence type="ECO:0000313" key="2">
    <source>
        <dbReference type="EnsemblPlants" id="AUR62018242-RA:cds"/>
    </source>
</evidence>
<proteinExistence type="predicted"/>
<evidence type="ECO:0000313" key="3">
    <source>
        <dbReference type="Proteomes" id="UP000596660"/>
    </source>
</evidence>
<dbReference type="Gramene" id="AUR62018242-RA">
    <property type="protein sequence ID" value="AUR62018242-RA:cds"/>
    <property type="gene ID" value="AUR62018242"/>
</dbReference>
<sequence length="288" mass="32814">MYFRSYGKQEGFGVVCSSGATKGRGTNAKETRNMTWTCECFGLPGRKSKKSGSTFVSDSQISEEVCMKRKSKKVSCHVKLYAKVNEVGEWVIDKAVVDHQGHNPTPGKSKNITKFRQKFLMDNPHIVQQLLNDRKAGFIRTPSSVCLAKEKDSTTSTQGQGSCDGVQEVILMKDPPLPKRLAHRTTDSRYLILRVFRTWYLTDRSVWVAFKCWTGKAQLGISRPLVVEVNSSMDPKFLLNMVSMFRILNFHGVRFLLGCMDGKRLIHLYQLHQDKQGKFLYYLNLSRL</sequence>